<dbReference type="InterPro" id="IPR052052">
    <property type="entry name" value="Polysaccharide_Lyase_9"/>
</dbReference>
<dbReference type="Pfam" id="PF13229">
    <property type="entry name" value="Beta_helix"/>
    <property type="match status" value="1"/>
</dbReference>
<evidence type="ECO:0000256" key="6">
    <source>
        <dbReference type="ARBA" id="ARBA00022837"/>
    </source>
</evidence>
<comment type="similarity">
    <text evidence="8">Belongs to the polysaccharide lyase 9 family.</text>
</comment>
<dbReference type="GO" id="GO:0016837">
    <property type="term" value="F:carbon-oxygen lyase activity, acting on polysaccharides"/>
    <property type="evidence" value="ECO:0007669"/>
    <property type="project" value="TreeGrafter"/>
</dbReference>
<feature type="chain" id="PRO_5030781052" description="Right handed beta helix domain-containing protein" evidence="9">
    <location>
        <begin position="21"/>
        <end position="800"/>
    </location>
</feature>
<dbReference type="EMBL" id="JACCBU010000001">
    <property type="protein sequence ID" value="NYE73008.1"/>
    <property type="molecule type" value="Genomic_DNA"/>
</dbReference>
<evidence type="ECO:0000256" key="8">
    <source>
        <dbReference type="ARBA" id="ARBA00038263"/>
    </source>
</evidence>
<keyword evidence="6" id="KW-0106">Calcium</keyword>
<dbReference type="GO" id="GO:0005576">
    <property type="term" value="C:extracellular region"/>
    <property type="evidence" value="ECO:0007669"/>
    <property type="project" value="UniProtKB-SubCell"/>
</dbReference>
<accession>A0A7Y9I9W8</accession>
<reference evidence="11 12" key="1">
    <citation type="submission" date="2020-07" db="EMBL/GenBank/DDBJ databases">
        <title>Sequencing the genomes of 1000 actinobacteria strains.</title>
        <authorList>
            <person name="Klenk H.-P."/>
        </authorList>
    </citation>
    <scope>NUCLEOTIDE SEQUENCE [LARGE SCALE GENOMIC DNA]</scope>
    <source>
        <strain evidence="11 12">DSM 22083</strain>
    </source>
</reference>
<dbReference type="InterPro" id="IPR006626">
    <property type="entry name" value="PbH1"/>
</dbReference>
<evidence type="ECO:0000256" key="5">
    <source>
        <dbReference type="ARBA" id="ARBA00022729"/>
    </source>
</evidence>
<dbReference type="PANTHER" id="PTHR40088">
    <property type="entry name" value="PECTATE LYASE (EUROFUNG)"/>
    <property type="match status" value="1"/>
</dbReference>
<dbReference type="InterPro" id="IPR011050">
    <property type="entry name" value="Pectin_lyase_fold/virulence"/>
</dbReference>
<evidence type="ECO:0000256" key="3">
    <source>
        <dbReference type="ARBA" id="ARBA00022525"/>
    </source>
</evidence>
<feature type="domain" description="Right handed beta helix" evidence="10">
    <location>
        <begin position="468"/>
        <end position="629"/>
    </location>
</feature>
<dbReference type="PANTHER" id="PTHR40088:SF1">
    <property type="entry name" value="PECTATE LYASE PEL9"/>
    <property type="match status" value="1"/>
</dbReference>
<keyword evidence="5 9" id="KW-0732">Signal</keyword>
<keyword evidence="4" id="KW-0479">Metal-binding</keyword>
<evidence type="ECO:0000259" key="10">
    <source>
        <dbReference type="Pfam" id="PF13229"/>
    </source>
</evidence>
<gene>
    <name evidence="11" type="ORF">BKA15_004337</name>
</gene>
<evidence type="ECO:0000313" key="11">
    <source>
        <dbReference type="EMBL" id="NYE73008.1"/>
    </source>
</evidence>
<sequence length="800" mass="81845">MATAILATGLVLVGPPAATAEIPGFAEAANLADDFDRAPAKGLGSAAQGGRYVVEGGAVTVGGDATEGYAELRLNRPGSAVAARLPDVRTADQRLSAVIELPALPADGHGASVSLLLRQQGDGGYLATATVSPDGTVSLGVSRRSRGSETRIGTAADSGVRVAAGQRLALAAYVAGDQPVEVGIRVQPADRLPGRWLVRQDGDADRIRTAGAVGFRGYLARDSGPATVRLHRLAGAELSRSAAPAPGAAASGQVGALPVGAAAYPVPAGAIFVAPHGSDAADGSEAAPLGSLGRAIALAPAEATIVLRAGSYTEQIHVPSSKRLTIQPYPGEAVWLDGSAPLTHWTPAGTTWTAPLPAEFSSWASHTEGSNEGGFVNPRYPMAAHPDQVFVDGEPLVQVAAGTTPGPGQFAADYAADLIIIGTDPGGREVRASVLGRAVVVSGQVTLRGLGIRRYATSLPQMGTIYLGGSTGGSVLEQLVVEDNATQGISVGTGNVLIDRVTSRDNGMVGVHAAYADGLLIKDSLITGNNTEHFNAAPAAAGIKIGRSRGVTVTGSRLEGNLGVNGIWLDESVVGFTLARNTIRTDDGPTGIVAELSDTGVIAGNDISGPKEGITLYNTGRVVIANNLIRHTTVWDIGLTQDERRQATHPVGRDPRHPVPDPTCPWQLQDLTVINNVFAGETGGDNTGFQFYGLDKRTRVPLDAMNVTVDGNLFSAPGGLESERMAAWGGDDNETITVYRTPSALAAAKNPAWTNLITGSARPDAAELDRLAGSAVALPDAVAAALGVPAGTRLIGPPQA</sequence>
<dbReference type="Proteomes" id="UP000569914">
    <property type="component" value="Unassembled WGS sequence"/>
</dbReference>
<evidence type="ECO:0000256" key="2">
    <source>
        <dbReference type="ARBA" id="ARBA00004613"/>
    </source>
</evidence>
<feature type="signal peptide" evidence="9">
    <location>
        <begin position="1"/>
        <end position="20"/>
    </location>
</feature>
<evidence type="ECO:0000256" key="4">
    <source>
        <dbReference type="ARBA" id="ARBA00022723"/>
    </source>
</evidence>
<dbReference type="InterPro" id="IPR039448">
    <property type="entry name" value="Beta_helix"/>
</dbReference>
<evidence type="ECO:0000256" key="9">
    <source>
        <dbReference type="SAM" id="SignalP"/>
    </source>
</evidence>
<dbReference type="AlphaFoldDB" id="A0A7Y9I9W8"/>
<dbReference type="GO" id="GO:0046872">
    <property type="term" value="F:metal ion binding"/>
    <property type="evidence" value="ECO:0007669"/>
    <property type="project" value="UniProtKB-KW"/>
</dbReference>
<keyword evidence="12" id="KW-1185">Reference proteome</keyword>
<organism evidence="11 12">
    <name type="scientific">Microlunatus parietis</name>
    <dbReference type="NCBI Taxonomy" id="682979"/>
    <lineage>
        <taxon>Bacteria</taxon>
        <taxon>Bacillati</taxon>
        <taxon>Actinomycetota</taxon>
        <taxon>Actinomycetes</taxon>
        <taxon>Propionibacteriales</taxon>
        <taxon>Propionibacteriaceae</taxon>
        <taxon>Microlunatus</taxon>
    </lineage>
</organism>
<dbReference type="RefSeq" id="WP_179754193.1">
    <property type="nucleotide sequence ID" value="NZ_JACCBU010000001.1"/>
</dbReference>
<keyword evidence="7" id="KW-0456">Lyase</keyword>
<proteinExistence type="inferred from homology"/>
<protein>
    <recommendedName>
        <fullName evidence="10">Right handed beta helix domain-containing protein</fullName>
    </recommendedName>
</protein>
<dbReference type="Gene3D" id="2.160.20.10">
    <property type="entry name" value="Single-stranded right-handed beta-helix, Pectin lyase-like"/>
    <property type="match status" value="2"/>
</dbReference>
<keyword evidence="3" id="KW-0964">Secreted</keyword>
<comment type="caution">
    <text evidence="11">The sequence shown here is derived from an EMBL/GenBank/DDBJ whole genome shotgun (WGS) entry which is preliminary data.</text>
</comment>
<comment type="subcellular location">
    <subcellularLocation>
        <location evidence="2">Secreted</location>
    </subcellularLocation>
</comment>
<evidence type="ECO:0000256" key="7">
    <source>
        <dbReference type="ARBA" id="ARBA00023239"/>
    </source>
</evidence>
<comment type="cofactor">
    <cofactor evidence="1">
        <name>Ca(2+)</name>
        <dbReference type="ChEBI" id="CHEBI:29108"/>
    </cofactor>
</comment>
<evidence type="ECO:0000313" key="12">
    <source>
        <dbReference type="Proteomes" id="UP000569914"/>
    </source>
</evidence>
<name>A0A7Y9I9W8_9ACTN</name>
<evidence type="ECO:0000256" key="1">
    <source>
        <dbReference type="ARBA" id="ARBA00001913"/>
    </source>
</evidence>
<dbReference type="SMART" id="SM00710">
    <property type="entry name" value="PbH1"/>
    <property type="match status" value="8"/>
</dbReference>
<dbReference type="SUPFAM" id="SSF51126">
    <property type="entry name" value="Pectin lyase-like"/>
    <property type="match status" value="1"/>
</dbReference>
<dbReference type="InterPro" id="IPR012334">
    <property type="entry name" value="Pectin_lyas_fold"/>
</dbReference>